<accession>A0ABV8UTX4</accession>
<protein>
    <recommendedName>
        <fullName evidence="4">DUF3967 domain-containing protein</fullName>
    </recommendedName>
</protein>
<name>A0ABV8UTX4_9BACL</name>
<evidence type="ECO:0000313" key="2">
    <source>
        <dbReference type="EMBL" id="MFC4353959.1"/>
    </source>
</evidence>
<evidence type="ECO:0000313" key="3">
    <source>
        <dbReference type="Proteomes" id="UP001595733"/>
    </source>
</evidence>
<sequence>MSKQTLEQQLQQLKETEPKSYAGAMVRHQKMKALENQLLYLELGEEISRSRIDKEREEISALEQEIERLSRSVEEKKQNLHFYLFGPASKRLF</sequence>
<dbReference type="RefSeq" id="WP_378139868.1">
    <property type="nucleotide sequence ID" value="NZ_JBHSEF010000009.1"/>
</dbReference>
<dbReference type="EMBL" id="JBHSEF010000009">
    <property type="protein sequence ID" value="MFC4353959.1"/>
    <property type="molecule type" value="Genomic_DNA"/>
</dbReference>
<reference evidence="3" key="1">
    <citation type="journal article" date="2019" name="Int. J. Syst. Evol. Microbiol.">
        <title>The Global Catalogue of Microorganisms (GCM) 10K type strain sequencing project: providing services to taxonomists for standard genome sequencing and annotation.</title>
        <authorList>
            <consortium name="The Broad Institute Genomics Platform"/>
            <consortium name="The Broad Institute Genome Sequencing Center for Infectious Disease"/>
            <person name="Wu L."/>
            <person name="Ma J."/>
        </authorList>
    </citation>
    <scope>NUCLEOTIDE SEQUENCE [LARGE SCALE GENOMIC DNA]</scope>
    <source>
        <strain evidence="3">CCUG 50353</strain>
    </source>
</reference>
<evidence type="ECO:0008006" key="4">
    <source>
        <dbReference type="Google" id="ProtNLM"/>
    </source>
</evidence>
<keyword evidence="1" id="KW-0175">Coiled coil</keyword>
<dbReference type="Proteomes" id="UP001595733">
    <property type="component" value="Unassembled WGS sequence"/>
</dbReference>
<gene>
    <name evidence="2" type="ORF">ACFO0S_02610</name>
</gene>
<feature type="coiled-coil region" evidence="1">
    <location>
        <begin position="45"/>
        <end position="79"/>
    </location>
</feature>
<proteinExistence type="predicted"/>
<keyword evidence="3" id="KW-1185">Reference proteome</keyword>
<organism evidence="2 3">
    <name type="scientific">Chryseomicrobium palamuruense</name>
    <dbReference type="NCBI Taxonomy" id="682973"/>
    <lineage>
        <taxon>Bacteria</taxon>
        <taxon>Bacillati</taxon>
        <taxon>Bacillota</taxon>
        <taxon>Bacilli</taxon>
        <taxon>Bacillales</taxon>
        <taxon>Caryophanaceae</taxon>
        <taxon>Chryseomicrobium</taxon>
    </lineage>
</organism>
<comment type="caution">
    <text evidence="2">The sequence shown here is derived from an EMBL/GenBank/DDBJ whole genome shotgun (WGS) entry which is preliminary data.</text>
</comment>
<evidence type="ECO:0000256" key="1">
    <source>
        <dbReference type="SAM" id="Coils"/>
    </source>
</evidence>